<reference evidence="2 3" key="1">
    <citation type="submission" date="2019-07" db="EMBL/GenBank/DDBJ databases">
        <title>Draft genome for Aliikangiella sp. M105.</title>
        <authorList>
            <person name="Wang G."/>
        </authorList>
    </citation>
    <scope>NUCLEOTIDE SEQUENCE [LARGE SCALE GENOMIC DNA]</scope>
    <source>
        <strain evidence="2 3">M105</strain>
    </source>
</reference>
<evidence type="ECO:0000313" key="3">
    <source>
        <dbReference type="Proteomes" id="UP000315439"/>
    </source>
</evidence>
<dbReference type="RefSeq" id="WP_142893307.1">
    <property type="nucleotide sequence ID" value="NZ_ML660163.1"/>
</dbReference>
<feature type="signal peptide" evidence="1">
    <location>
        <begin position="1"/>
        <end position="21"/>
    </location>
</feature>
<accession>A0A545UF12</accession>
<dbReference type="AlphaFoldDB" id="A0A545UF12"/>
<protein>
    <submittedName>
        <fullName evidence="2">Uncharacterized protein</fullName>
    </submittedName>
</protein>
<comment type="caution">
    <text evidence="2">The sequence shown here is derived from an EMBL/GenBank/DDBJ whole genome shotgun (WGS) entry which is preliminary data.</text>
</comment>
<sequence>MLINKIVLFIGLFSWALSAHSAEQSMPMNHQMPMNHKMPMNQNMPMGHNMAGMVHDHQPVAVPDGAAVPQLEIRLFRDEMSGFNLHLRLANFNIAPPEFEKTLGRILEGHAHLYINGKKVQRVYGRYVHLPHEMFKEGINMVMVSLNAHNHNVWTYKEQQILASIAIQRDREKFHLADFASSPIKQ</sequence>
<name>A0A545UF12_9GAMM</name>
<dbReference type="EMBL" id="VIKS01000005">
    <property type="protein sequence ID" value="TQV88066.1"/>
    <property type="molecule type" value="Genomic_DNA"/>
</dbReference>
<evidence type="ECO:0000256" key="1">
    <source>
        <dbReference type="SAM" id="SignalP"/>
    </source>
</evidence>
<keyword evidence="3" id="KW-1185">Reference proteome</keyword>
<dbReference type="OrthoDB" id="6385276at2"/>
<proteinExistence type="predicted"/>
<keyword evidence="1" id="KW-0732">Signal</keyword>
<gene>
    <name evidence="2" type="ORF">FLL46_09670</name>
</gene>
<evidence type="ECO:0000313" key="2">
    <source>
        <dbReference type="EMBL" id="TQV88066.1"/>
    </source>
</evidence>
<feature type="chain" id="PRO_5022162435" evidence="1">
    <location>
        <begin position="22"/>
        <end position="186"/>
    </location>
</feature>
<dbReference type="Proteomes" id="UP000315439">
    <property type="component" value="Unassembled WGS sequence"/>
</dbReference>
<organism evidence="2 3">
    <name type="scientific">Aliikangiella coralliicola</name>
    <dbReference type="NCBI Taxonomy" id="2592383"/>
    <lineage>
        <taxon>Bacteria</taxon>
        <taxon>Pseudomonadati</taxon>
        <taxon>Pseudomonadota</taxon>
        <taxon>Gammaproteobacteria</taxon>
        <taxon>Oceanospirillales</taxon>
        <taxon>Pleioneaceae</taxon>
        <taxon>Aliikangiella</taxon>
    </lineage>
</organism>